<keyword evidence="3" id="KW-1185">Reference proteome</keyword>
<accession>A0ABN1ZW01</accession>
<dbReference type="RefSeq" id="WP_344501396.1">
    <property type="nucleotide sequence ID" value="NZ_BAAAQD010000002.1"/>
</dbReference>
<dbReference type="InterPro" id="IPR029058">
    <property type="entry name" value="AB_hydrolase_fold"/>
</dbReference>
<dbReference type="EMBL" id="BAAAQD010000002">
    <property type="protein sequence ID" value="GAA1505509.1"/>
    <property type="molecule type" value="Genomic_DNA"/>
</dbReference>
<dbReference type="Gene3D" id="3.40.50.1820">
    <property type="entry name" value="alpha/beta hydrolase"/>
    <property type="match status" value="1"/>
</dbReference>
<dbReference type="Pfam" id="PF05057">
    <property type="entry name" value="DUF676"/>
    <property type="match status" value="1"/>
</dbReference>
<dbReference type="Proteomes" id="UP001501470">
    <property type="component" value="Unassembled WGS sequence"/>
</dbReference>
<protein>
    <recommendedName>
        <fullName evidence="1">DUF676 domain-containing protein</fullName>
    </recommendedName>
</protein>
<evidence type="ECO:0000313" key="2">
    <source>
        <dbReference type="EMBL" id="GAA1505509.1"/>
    </source>
</evidence>
<evidence type="ECO:0000259" key="1">
    <source>
        <dbReference type="Pfam" id="PF05057"/>
    </source>
</evidence>
<sequence>MHRLRQSTFAEEKFDSGKFNLHCHPSGQRTLVVLAHGLSGSGYGTWGTVPRRLFSGTNGMPVDVGIFDYRSGARRLRGGRADIDFWAKQVADQVADLEPEYDHIFLMGHSLGGLVIETVGMKHRTSRAFAGKPGCGALAGLILIASPRAGSGWADIPVLGRLSEMQLLKRLSNRSAEIDSFYSTHIERRNFTSAPGTVAVLPFYGAIAGNDRLVNKFSSIFSIPESQRRNIDANHRSIVKPKEDDHELMDWICKVIAERIESREQADRLDRHELKFNRKAPRRIIVTRFISDSGGAQWERAYNRARRIATTDGVAVEDYREAGGAEALLLVAVFDAASLVGSVHSVQNVLRRIDQIRQQSPGMTVGICLVGLECDAAERDLRKVLASTASEETLYIEKVPAPMDVERTVAGLIHLVVDRVPRGSGRSVLADSWPGASQDYDAIAKDDL</sequence>
<reference evidence="2 3" key="1">
    <citation type="journal article" date="2019" name="Int. J. Syst. Evol. Microbiol.">
        <title>The Global Catalogue of Microorganisms (GCM) 10K type strain sequencing project: providing services to taxonomists for standard genome sequencing and annotation.</title>
        <authorList>
            <consortium name="The Broad Institute Genomics Platform"/>
            <consortium name="The Broad Institute Genome Sequencing Center for Infectious Disease"/>
            <person name="Wu L."/>
            <person name="Ma J."/>
        </authorList>
    </citation>
    <scope>NUCLEOTIDE SEQUENCE [LARGE SCALE GENOMIC DNA]</scope>
    <source>
        <strain evidence="2 3">JCM 15933</strain>
    </source>
</reference>
<comment type="caution">
    <text evidence="2">The sequence shown here is derived from an EMBL/GenBank/DDBJ whole genome shotgun (WGS) entry which is preliminary data.</text>
</comment>
<dbReference type="SUPFAM" id="SSF53474">
    <property type="entry name" value="alpha/beta-Hydrolases"/>
    <property type="match status" value="1"/>
</dbReference>
<feature type="domain" description="DUF676" evidence="1">
    <location>
        <begin position="29"/>
        <end position="119"/>
    </location>
</feature>
<proteinExistence type="predicted"/>
<evidence type="ECO:0000313" key="3">
    <source>
        <dbReference type="Proteomes" id="UP001501470"/>
    </source>
</evidence>
<organism evidence="2 3">
    <name type="scientific">Dactylosporangium maewongense</name>
    <dbReference type="NCBI Taxonomy" id="634393"/>
    <lineage>
        <taxon>Bacteria</taxon>
        <taxon>Bacillati</taxon>
        <taxon>Actinomycetota</taxon>
        <taxon>Actinomycetes</taxon>
        <taxon>Micromonosporales</taxon>
        <taxon>Micromonosporaceae</taxon>
        <taxon>Dactylosporangium</taxon>
    </lineage>
</organism>
<gene>
    <name evidence="2" type="ORF">GCM10009827_018890</name>
</gene>
<name>A0ABN1ZW01_9ACTN</name>
<dbReference type="InterPro" id="IPR007751">
    <property type="entry name" value="DUF676_lipase-like"/>
</dbReference>